<dbReference type="Gene3D" id="3.30.420.40">
    <property type="match status" value="1"/>
</dbReference>
<evidence type="ECO:0000313" key="2">
    <source>
        <dbReference type="EMBL" id="OPZ93871.1"/>
    </source>
</evidence>
<dbReference type="Pfam" id="PF00814">
    <property type="entry name" value="TsaD"/>
    <property type="match status" value="1"/>
</dbReference>
<gene>
    <name evidence="2" type="primary">tsaB</name>
    <name evidence="2" type="ORF">BWY73_00070</name>
</gene>
<evidence type="ECO:0000259" key="1">
    <source>
        <dbReference type="Pfam" id="PF00814"/>
    </source>
</evidence>
<accession>A0A1V5MM18</accession>
<feature type="domain" description="Gcp-like" evidence="1">
    <location>
        <begin position="40"/>
        <end position="90"/>
    </location>
</feature>
<comment type="caution">
    <text evidence="2">The sequence shown here is derived from an EMBL/GenBank/DDBJ whole genome shotgun (WGS) entry which is preliminary data.</text>
</comment>
<reference evidence="2" key="1">
    <citation type="submission" date="2017-02" db="EMBL/GenBank/DDBJ databases">
        <title>Delving into the versatile metabolic prowess of the omnipresent phylum Bacteroidetes.</title>
        <authorList>
            <person name="Nobu M.K."/>
            <person name="Mei R."/>
            <person name="Narihiro T."/>
            <person name="Kuroda K."/>
            <person name="Liu W.-T."/>
        </authorList>
    </citation>
    <scope>NUCLEOTIDE SEQUENCE</scope>
    <source>
        <strain evidence="2">ADurb.Bin417</strain>
    </source>
</reference>
<dbReference type="AlphaFoldDB" id="A0A1V5MM18"/>
<dbReference type="InterPro" id="IPR022496">
    <property type="entry name" value="T6A_TsaB"/>
</dbReference>
<dbReference type="EMBL" id="MWAK01000004">
    <property type="protein sequence ID" value="OPZ93871.1"/>
    <property type="molecule type" value="Genomic_DNA"/>
</dbReference>
<dbReference type="SUPFAM" id="SSF53067">
    <property type="entry name" value="Actin-like ATPase domain"/>
    <property type="match status" value="1"/>
</dbReference>
<dbReference type="Proteomes" id="UP000485484">
    <property type="component" value="Unassembled WGS sequence"/>
</dbReference>
<proteinExistence type="predicted"/>
<dbReference type="InterPro" id="IPR000905">
    <property type="entry name" value="Gcp-like_dom"/>
</dbReference>
<name>A0A1V5MM18_UNCT6</name>
<sequence length="148" mass="15541">MTVLAIDTTGPVHSLALAEDGRLLAERTFEGDLLTGFWPELETFLAEAGLTLKQIDLFAAHRGPGSWTGLRFGLAAAKGLAAAAGKPLFALAGPEVERLARPGRSAAGALAAAARTGRPPEEVAAEYGYQPEFKTLAERRAAGKRKKS</sequence>
<protein>
    <submittedName>
        <fullName evidence="2">tRNA threonylcarbamoyladenosine biosynthesis protein TsaB</fullName>
    </submittedName>
</protein>
<dbReference type="NCBIfam" id="TIGR03725">
    <property type="entry name" value="T6A_YeaZ"/>
    <property type="match status" value="1"/>
</dbReference>
<organism evidence="2">
    <name type="scientific">candidate division TA06 bacterium ADurb.Bin417</name>
    <dbReference type="NCBI Taxonomy" id="1852828"/>
    <lineage>
        <taxon>Bacteria</taxon>
        <taxon>Bacteria division TA06</taxon>
    </lineage>
</organism>
<dbReference type="GO" id="GO:0002949">
    <property type="term" value="P:tRNA threonylcarbamoyladenosine modification"/>
    <property type="evidence" value="ECO:0007669"/>
    <property type="project" value="InterPro"/>
</dbReference>
<dbReference type="InterPro" id="IPR043129">
    <property type="entry name" value="ATPase_NBD"/>
</dbReference>